<dbReference type="Pfam" id="PF00724">
    <property type="entry name" value="Oxidored_FMN"/>
    <property type="match status" value="1"/>
</dbReference>
<evidence type="ECO:0000313" key="4">
    <source>
        <dbReference type="EMBL" id="MBM7619222.1"/>
    </source>
</evidence>
<comment type="caution">
    <text evidence="4">The sequence shown here is derived from an EMBL/GenBank/DDBJ whole genome shotgun (WGS) entry which is preliminary data.</text>
</comment>
<dbReference type="Gene3D" id="3.20.20.70">
    <property type="entry name" value="Aldolase class I"/>
    <property type="match status" value="1"/>
</dbReference>
<dbReference type="InterPro" id="IPR001155">
    <property type="entry name" value="OxRdtase_FMN_N"/>
</dbReference>
<evidence type="ECO:0000313" key="5">
    <source>
        <dbReference type="Proteomes" id="UP000737402"/>
    </source>
</evidence>
<gene>
    <name evidence="4" type="ORF">JOC95_001071</name>
</gene>
<feature type="domain" description="NADH:flavin oxidoreductase/NADH oxidase N-terminal" evidence="3">
    <location>
        <begin position="15"/>
        <end position="339"/>
    </location>
</feature>
<dbReference type="Proteomes" id="UP000737402">
    <property type="component" value="Unassembled WGS sequence"/>
</dbReference>
<dbReference type="InterPro" id="IPR051799">
    <property type="entry name" value="NADH_flavin_oxidoreductase"/>
</dbReference>
<organism evidence="4 5">
    <name type="scientific">Sutcliffiella tianshenii</name>
    <dbReference type="NCBI Taxonomy" id="1463404"/>
    <lineage>
        <taxon>Bacteria</taxon>
        <taxon>Bacillati</taxon>
        <taxon>Bacillota</taxon>
        <taxon>Bacilli</taxon>
        <taxon>Bacillales</taxon>
        <taxon>Bacillaceae</taxon>
        <taxon>Sutcliffiella</taxon>
    </lineage>
</organism>
<dbReference type="PANTHER" id="PTHR43656:SF2">
    <property type="entry name" value="BINDING OXIDOREDUCTASE, PUTATIVE (AFU_ORTHOLOGUE AFUA_2G08260)-RELATED"/>
    <property type="match status" value="1"/>
</dbReference>
<keyword evidence="5" id="KW-1185">Reference proteome</keyword>
<evidence type="ECO:0000256" key="1">
    <source>
        <dbReference type="ARBA" id="ARBA00022630"/>
    </source>
</evidence>
<dbReference type="EMBL" id="JAFBED010000002">
    <property type="protein sequence ID" value="MBM7619222.1"/>
    <property type="molecule type" value="Genomic_DNA"/>
</dbReference>
<dbReference type="CDD" id="cd04733">
    <property type="entry name" value="OYE_like_2_FMN"/>
    <property type="match status" value="1"/>
</dbReference>
<dbReference type="PANTHER" id="PTHR43656">
    <property type="entry name" value="BINDING OXIDOREDUCTASE, PUTATIVE (AFU_ORTHOLOGUE AFUA_2G08260)-RELATED"/>
    <property type="match status" value="1"/>
</dbReference>
<evidence type="ECO:0000256" key="2">
    <source>
        <dbReference type="ARBA" id="ARBA00023002"/>
    </source>
</evidence>
<reference evidence="4 5" key="1">
    <citation type="submission" date="2021-01" db="EMBL/GenBank/DDBJ databases">
        <title>Genomic Encyclopedia of Type Strains, Phase IV (KMG-IV): sequencing the most valuable type-strain genomes for metagenomic binning, comparative biology and taxonomic classification.</title>
        <authorList>
            <person name="Goeker M."/>
        </authorList>
    </citation>
    <scope>NUCLEOTIDE SEQUENCE [LARGE SCALE GENOMIC DNA]</scope>
    <source>
        <strain evidence="4 5">DSM 25879</strain>
    </source>
</reference>
<dbReference type="RefSeq" id="WP_204414141.1">
    <property type="nucleotide sequence ID" value="NZ_JAFBED010000002.1"/>
</dbReference>
<protein>
    <submittedName>
        <fullName evidence="4">2,4-dienoyl-CoA reductase-like NADH-dependent reductase (Old Yellow Enzyme family)</fullName>
    </submittedName>
</protein>
<keyword evidence="1" id="KW-0285">Flavoprotein</keyword>
<name>A0ABS2NX67_9BACI</name>
<sequence>MTNFEEKLVLPNGIMIKNRFFKAAMSEGLADERNRPTEKLVRLYETWAKGGAGIVVTGNVMVDRRALGEPRNVVIEDEQDLELLKKWANSGTQNNTQLWMQINHPGKQVFKGIVKEAVAPSKIEFEPSLQKYFPIARELTEREIQDIIKRFGTTAGIAKKAGFTGVQIHAAHGYLISQFLSNRHNERADQWGGSIENRMRFLIEIYKSIRREVGEEYPISVKLNSADFMKAGFTEEDSMKVISRLNDLGIDLIEVSGGSYENPRMTGSAMKQSAQKREAYFLEFAAEANKVSKAPIVVTGGFRTRKGMLDALQSGDADMIGLARPMAVYPSLPDELMEGSREQVQLASRKTGIKWIDRTAMLELTWYSLQLERIAVGKAPKETLSPKLALLRSIFKNGMDVFQMRRV</sequence>
<dbReference type="InterPro" id="IPR013785">
    <property type="entry name" value="Aldolase_TIM"/>
</dbReference>
<keyword evidence="2" id="KW-0560">Oxidoreductase</keyword>
<evidence type="ECO:0000259" key="3">
    <source>
        <dbReference type="Pfam" id="PF00724"/>
    </source>
</evidence>
<accession>A0ABS2NX67</accession>
<proteinExistence type="predicted"/>
<dbReference type="SUPFAM" id="SSF51395">
    <property type="entry name" value="FMN-linked oxidoreductases"/>
    <property type="match status" value="1"/>
</dbReference>